<accession>A0A146KA80</accession>
<dbReference type="CDD" id="cd24086">
    <property type="entry name" value="ASKHA_NBD_PanK-II_euk"/>
    <property type="match status" value="1"/>
</dbReference>
<protein>
    <submittedName>
        <fullName evidence="4">Pantothenate kinase 4</fullName>
    </submittedName>
</protein>
<gene>
    <name evidence="4" type="ORF">TPC1_13809</name>
</gene>
<reference evidence="4" key="1">
    <citation type="submission" date="2015-07" db="EMBL/GenBank/DDBJ databases">
        <title>Adaptation to a free-living lifestyle via gene acquisitions in the diplomonad Trepomonas sp. PC1.</title>
        <authorList>
            <person name="Xu F."/>
            <person name="Jerlstrom-Hultqvist J."/>
            <person name="Kolisko M."/>
            <person name="Simpson A.G.B."/>
            <person name="Roger A.J."/>
            <person name="Svard S.G."/>
            <person name="Andersson J.O."/>
        </authorList>
    </citation>
    <scope>NUCLEOTIDE SEQUENCE</scope>
    <source>
        <strain evidence="4">PC1</strain>
    </source>
</reference>
<proteinExistence type="predicted"/>
<evidence type="ECO:0000256" key="1">
    <source>
        <dbReference type="ARBA" id="ARBA00022741"/>
    </source>
</evidence>
<dbReference type="InterPro" id="IPR043129">
    <property type="entry name" value="ATPase_NBD"/>
</dbReference>
<keyword evidence="2" id="KW-0067">ATP-binding</keyword>
<dbReference type="SUPFAM" id="SSF53067">
    <property type="entry name" value="Actin-like ATPase domain"/>
    <property type="match status" value="2"/>
</dbReference>
<keyword evidence="4" id="KW-0808">Transferase</keyword>
<keyword evidence="3" id="KW-0173">Coenzyme A biosynthesis</keyword>
<keyword evidence="1" id="KW-0547">Nucleotide-binding</keyword>
<dbReference type="InterPro" id="IPR004567">
    <property type="entry name" value="Type_II_PanK"/>
</dbReference>
<dbReference type="GO" id="GO:0015937">
    <property type="term" value="P:coenzyme A biosynthetic process"/>
    <property type="evidence" value="ECO:0007669"/>
    <property type="project" value="UniProtKB-KW"/>
</dbReference>
<dbReference type="AlphaFoldDB" id="A0A146KA80"/>
<feature type="non-terminal residue" evidence="4">
    <location>
        <position position="1"/>
    </location>
</feature>
<dbReference type="PANTHER" id="PTHR12280">
    <property type="entry name" value="PANTOTHENATE KINASE"/>
    <property type="match status" value="1"/>
</dbReference>
<dbReference type="Gene3D" id="3.30.420.40">
    <property type="match status" value="1"/>
</dbReference>
<dbReference type="PANTHER" id="PTHR12280:SF20">
    <property type="entry name" value="4'-PHOSPHOPANTETHEINE PHOSPHATASE"/>
    <property type="match status" value="1"/>
</dbReference>
<dbReference type="GO" id="GO:0005634">
    <property type="term" value="C:nucleus"/>
    <property type="evidence" value="ECO:0007669"/>
    <property type="project" value="TreeGrafter"/>
</dbReference>
<keyword evidence="4" id="KW-0418">Kinase</keyword>
<evidence type="ECO:0000256" key="2">
    <source>
        <dbReference type="ARBA" id="ARBA00022840"/>
    </source>
</evidence>
<organism evidence="4">
    <name type="scientific">Trepomonas sp. PC1</name>
    <dbReference type="NCBI Taxonomy" id="1076344"/>
    <lineage>
        <taxon>Eukaryota</taxon>
        <taxon>Metamonada</taxon>
        <taxon>Diplomonadida</taxon>
        <taxon>Hexamitidae</taxon>
        <taxon>Hexamitinae</taxon>
        <taxon>Trepomonas</taxon>
    </lineage>
</organism>
<dbReference type="GO" id="GO:0004594">
    <property type="term" value="F:pantothenate kinase activity"/>
    <property type="evidence" value="ECO:0007669"/>
    <property type="project" value="TreeGrafter"/>
</dbReference>
<evidence type="ECO:0000256" key="3">
    <source>
        <dbReference type="ARBA" id="ARBA00022993"/>
    </source>
</evidence>
<dbReference type="GO" id="GO:0005829">
    <property type="term" value="C:cytosol"/>
    <property type="evidence" value="ECO:0007669"/>
    <property type="project" value="TreeGrafter"/>
</dbReference>
<dbReference type="Gene3D" id="3.30.420.510">
    <property type="match status" value="1"/>
</dbReference>
<name>A0A146KA80_9EUKA</name>
<dbReference type="EMBL" id="GDID01002834">
    <property type="protein sequence ID" value="JAP93772.1"/>
    <property type="molecule type" value="Transcribed_RNA"/>
</dbReference>
<dbReference type="Pfam" id="PF03630">
    <property type="entry name" value="Fumble"/>
    <property type="match status" value="1"/>
</dbReference>
<sequence length="440" mass="49974">KELMSPFVYLYSFTHYKTKATPLTSPSTRYKHASHHLYNQLTELLIEKCPLMSLDLGGTLIKLTVYVPNAYMPQIQIDKEFSEFYMPELSFRTEFINGTYLFFRFHTTQIDMVIKFINANHFPFDKKKILRCTGGGAYKYKAQLLQNTMFSNIEIHDEIASLRSGMLFLTALKIKNELGKNEPKPVDLEPTDECLYENIQFDFVKPKPKPRNPYPRNWVYPNLLVQVGSGISFVKIDAEDYQRLDGSAIGGATFVGLALQLMQKNCMVCDNCQFQELQKLIEQNDPALNTLTVGDIYGKGFQNLDPTIPAAFFGQVKCQNSLVASLHQMICINIGQLAVLEAKLHGLTKIVFSGGFITAEAQKQLDFAVKFYGQGLIECIFMWHDSVLGSIGAMLGNEIEYSESEDRIGRKIDKIVSDLEAVSESDIDQPKIVWESPIWR</sequence>
<evidence type="ECO:0000313" key="4">
    <source>
        <dbReference type="EMBL" id="JAP93772.1"/>
    </source>
</evidence>
<dbReference type="GO" id="GO:0005524">
    <property type="term" value="F:ATP binding"/>
    <property type="evidence" value="ECO:0007669"/>
    <property type="project" value="UniProtKB-KW"/>
</dbReference>